<dbReference type="InterPro" id="IPR043917">
    <property type="entry name" value="DUF5753"/>
</dbReference>
<evidence type="ECO:0000313" key="3">
    <source>
        <dbReference type="Proteomes" id="UP000182740"/>
    </source>
</evidence>
<dbReference type="PROSITE" id="PS50943">
    <property type="entry name" value="HTH_CROC1"/>
    <property type="match status" value="1"/>
</dbReference>
<dbReference type="EMBL" id="FPJG01000006">
    <property type="protein sequence ID" value="SFW76280.1"/>
    <property type="molecule type" value="Genomic_DNA"/>
</dbReference>
<dbReference type="Proteomes" id="UP000182740">
    <property type="component" value="Unassembled WGS sequence"/>
</dbReference>
<dbReference type="Pfam" id="PF12844">
    <property type="entry name" value="HTH_19"/>
    <property type="match status" value="1"/>
</dbReference>
<protein>
    <submittedName>
        <fullName evidence="2">Helix-turn-helix domain-containing protein</fullName>
    </submittedName>
</protein>
<feature type="domain" description="HTH cro/C1-type" evidence="1">
    <location>
        <begin position="17"/>
        <end position="71"/>
    </location>
</feature>
<evidence type="ECO:0000259" key="1">
    <source>
        <dbReference type="PROSITE" id="PS50943"/>
    </source>
</evidence>
<accession>A0A1K1RVV0</accession>
<dbReference type="GO" id="GO:0003677">
    <property type="term" value="F:DNA binding"/>
    <property type="evidence" value="ECO:0007669"/>
    <property type="project" value="InterPro"/>
</dbReference>
<evidence type="ECO:0000313" key="2">
    <source>
        <dbReference type="EMBL" id="SFW76280.1"/>
    </source>
</evidence>
<dbReference type="STRING" id="546364.SAMN04489730_4100"/>
<dbReference type="AlphaFoldDB" id="A0A1K1RVV0"/>
<dbReference type="Pfam" id="PF19054">
    <property type="entry name" value="DUF5753"/>
    <property type="match status" value="1"/>
</dbReference>
<dbReference type="InterPro" id="IPR010982">
    <property type="entry name" value="Lambda_DNA-bd_dom_sf"/>
</dbReference>
<dbReference type="InterPro" id="IPR001387">
    <property type="entry name" value="Cro/C1-type_HTH"/>
</dbReference>
<reference evidence="3" key="1">
    <citation type="submission" date="2016-11" db="EMBL/GenBank/DDBJ databases">
        <authorList>
            <person name="Varghese N."/>
            <person name="Submissions S."/>
        </authorList>
    </citation>
    <scope>NUCLEOTIDE SEQUENCE [LARGE SCALE GENOMIC DNA]</scope>
    <source>
        <strain evidence="3">DSM 44671</strain>
    </source>
</reference>
<gene>
    <name evidence="2" type="ORF">SAMN04489730_4100</name>
</gene>
<dbReference type="CDD" id="cd00093">
    <property type="entry name" value="HTH_XRE"/>
    <property type="match status" value="1"/>
</dbReference>
<keyword evidence="3" id="KW-1185">Reference proteome</keyword>
<dbReference type="Gene3D" id="1.10.260.40">
    <property type="entry name" value="lambda repressor-like DNA-binding domains"/>
    <property type="match status" value="1"/>
</dbReference>
<sequence length="277" mass="30437">MKPSLSYPSLRALSASLREVREARKFGLRELARALEIDPRVLSQWELGVRVPPLEEVARILGYLRADRTVTSRILSLAKHAKDPNWLDSHPADVPSALTAVVQCERSASLITNWSPLIVPGLLQTPDYARALLTASGIRVEEVDARLVVRLDRQRILSGREPVRLHAIVSELAIREVVGDEDVMSDQIDHLLAVAEAATVSLRIVPAEVVCHPGKTGMFAIYDFPGDAAIVHLEHYHASAFLHDPEGVAPYRKLAKLLAGKALSEEASKALLRDAAR</sequence>
<dbReference type="SMART" id="SM00530">
    <property type="entry name" value="HTH_XRE"/>
    <property type="match status" value="1"/>
</dbReference>
<name>A0A1K1RVV0_9PSEU</name>
<proteinExistence type="predicted"/>
<dbReference type="SUPFAM" id="SSF47413">
    <property type="entry name" value="lambda repressor-like DNA-binding domains"/>
    <property type="match status" value="1"/>
</dbReference>
<organism evidence="2 3">
    <name type="scientific">Amycolatopsis australiensis</name>
    <dbReference type="NCBI Taxonomy" id="546364"/>
    <lineage>
        <taxon>Bacteria</taxon>
        <taxon>Bacillati</taxon>
        <taxon>Actinomycetota</taxon>
        <taxon>Actinomycetes</taxon>
        <taxon>Pseudonocardiales</taxon>
        <taxon>Pseudonocardiaceae</taxon>
        <taxon>Amycolatopsis</taxon>
    </lineage>
</organism>